<evidence type="ECO:0008006" key="4">
    <source>
        <dbReference type="Google" id="ProtNLM"/>
    </source>
</evidence>
<name>A0ABY4DZ26_9NEIS</name>
<proteinExistence type="predicted"/>
<accession>A0ABY4DZ26</accession>
<evidence type="ECO:0000313" key="3">
    <source>
        <dbReference type="Proteomes" id="UP000832011"/>
    </source>
</evidence>
<dbReference type="EMBL" id="CP091511">
    <property type="protein sequence ID" value="UOO88562.1"/>
    <property type="molecule type" value="Genomic_DNA"/>
</dbReference>
<gene>
    <name evidence="2" type="ORF">LVJ82_13955</name>
</gene>
<dbReference type="PROSITE" id="PS51257">
    <property type="entry name" value="PROKAR_LIPOPROTEIN"/>
    <property type="match status" value="1"/>
</dbReference>
<dbReference type="RefSeq" id="WP_058357752.1">
    <property type="nucleotide sequence ID" value="NZ_CABKVG010000010.1"/>
</dbReference>
<reference evidence="2 3" key="1">
    <citation type="journal article" date="2022" name="Res Sq">
        <title>Evolution of multicellular longitudinally dividing oral cavity symbionts (Neisseriaceae).</title>
        <authorList>
            <person name="Nyongesa S."/>
            <person name="Weber P."/>
            <person name="Bernet E."/>
            <person name="Pullido F."/>
            <person name="Nieckarz M."/>
            <person name="Delaby M."/>
            <person name="Nieves C."/>
            <person name="Viehboeck T."/>
            <person name="Krause N."/>
            <person name="Rivera-Millot A."/>
            <person name="Nakamura A."/>
            <person name="Vischer N."/>
            <person name="VanNieuwenhze M."/>
            <person name="Brun Y."/>
            <person name="Cava F."/>
            <person name="Bulgheresi S."/>
            <person name="Veyrier F."/>
        </authorList>
    </citation>
    <scope>NUCLEOTIDE SEQUENCE [LARGE SCALE GENOMIC DNA]</scope>
    <source>
        <strain evidence="2 3">SN4</strain>
    </source>
</reference>
<dbReference type="Proteomes" id="UP000832011">
    <property type="component" value="Chromosome"/>
</dbReference>
<evidence type="ECO:0000313" key="2">
    <source>
        <dbReference type="EMBL" id="UOO88562.1"/>
    </source>
</evidence>
<keyword evidence="3" id="KW-1185">Reference proteome</keyword>
<feature type="signal peptide" evidence="1">
    <location>
        <begin position="1"/>
        <end position="20"/>
    </location>
</feature>
<keyword evidence="1" id="KW-0732">Signal</keyword>
<feature type="chain" id="PRO_5045935816" description="Lipoprotein" evidence="1">
    <location>
        <begin position="21"/>
        <end position="248"/>
    </location>
</feature>
<protein>
    <recommendedName>
        <fullName evidence="4">Lipoprotein</fullName>
    </recommendedName>
</protein>
<organism evidence="2 3">
    <name type="scientific">Vitreoscilla massiliensis</name>
    <dbReference type="NCBI Taxonomy" id="1689272"/>
    <lineage>
        <taxon>Bacteria</taxon>
        <taxon>Pseudomonadati</taxon>
        <taxon>Pseudomonadota</taxon>
        <taxon>Betaproteobacteria</taxon>
        <taxon>Neisseriales</taxon>
        <taxon>Neisseriaceae</taxon>
        <taxon>Vitreoscilla</taxon>
    </lineage>
</organism>
<evidence type="ECO:0000256" key="1">
    <source>
        <dbReference type="SAM" id="SignalP"/>
    </source>
</evidence>
<sequence>MKHILCGLGLLLGLSAPAWSLSCVPKPAYTITHTGNVYPDSVLWLRSDEMPSQAPITVSDVDVLQEGKAVPKLQTLPTRIGAYTGFKPAPALQSGLGYQVLLRDVSRDSDYMREVANRFTVAAAKPLPTLAWQQRPRLKQVGHHQGAWGDSGNIMWTLQTNVPRQDYLVVLKLAAQADMQQAKTFVLKPEDLNGETVVGVSFGPCQYGPEAYVFAKNSTVWATFDLLSHDGHLTAWTDKPERFKLKLK</sequence>